<feature type="compositionally biased region" description="Polar residues" evidence="1">
    <location>
        <begin position="2523"/>
        <end position="2533"/>
    </location>
</feature>
<feature type="region of interest" description="Disordered" evidence="1">
    <location>
        <begin position="2359"/>
        <end position="2384"/>
    </location>
</feature>
<dbReference type="CDD" id="cd22249">
    <property type="entry name" value="UDM1_RNF168_RNF169-like"/>
    <property type="match status" value="1"/>
</dbReference>
<feature type="compositionally biased region" description="Polar residues" evidence="1">
    <location>
        <begin position="445"/>
        <end position="455"/>
    </location>
</feature>
<feature type="region of interest" description="Disordered" evidence="1">
    <location>
        <begin position="1685"/>
        <end position="1727"/>
    </location>
</feature>
<feature type="compositionally biased region" description="Basic and acidic residues" evidence="1">
    <location>
        <begin position="339"/>
        <end position="350"/>
    </location>
</feature>
<keyword evidence="3" id="KW-1185">Reference proteome</keyword>
<evidence type="ECO:0008006" key="4">
    <source>
        <dbReference type="Google" id="ProtNLM"/>
    </source>
</evidence>
<feature type="compositionally biased region" description="Polar residues" evidence="1">
    <location>
        <begin position="225"/>
        <end position="234"/>
    </location>
</feature>
<protein>
    <recommendedName>
        <fullName evidence="4">BAT2 N-terminal domain-containing protein</fullName>
    </recommendedName>
</protein>
<sequence>MANPGVGAKFVSVNLNKSYGQPSHHHHHPPHHSAYGTNRGRPGSHGSGGMVVLSGPRSANKAAGSKLSVPPPLNLPSLRKEHERFDSLGSGGGPAGGGAAGSGARPTSSSVGWTKPTAVALQEKEGGGDHGGADDANDQTLHGVDGVSRGNSVGNSVYMPPSARPGSVGSLPTPAYQSAEKALLLRGEDFPSLQAALPSSSGPSQKSKDGLNQKQRQAVRDELLNEQSDSSHSSLLVDMRPQLQTSRHGGQNENGSESKGLGGDRASEQVRKQDEYFPGPLPLVRLNPRSDWADDERDTSQGFTDRGRDHGYSKTEAYWDRDFDMPRISVLPHKPVHNPTERWGPRDSEAGKVSSSEVPKVDPYGRDVRTPSREGREGNSWRNTTFLKDGNSGQVGNDRSGFGARSSSLNRETSKDNKYSLTSVQENAQDNFVRRDGYRQGGRQPWNNSTDSYTSRGPEWNKCDRYGSEQQNRYRGDALQSSSASKLSYSVGGKGLPINDPLLNFGRDKRPFSKSEKPYVDDPFMKDFGGTGFDSREPFSAGLFGVVKKKKDVIKQTDFHDPVRESFEAELERVQKMQEQERQQIIEEQERAVELARREEEERTRMAREQEERQRRMEEEARESAWRAEQEQLDAMRRAEEQRLAREEEKRRLFLEEERRKHAAKQKLLELEERIAKRKAETGKTGGNSLADADEKMSRMEKEKDASRAADMGDWEDGERMVERITASASSDSSLNRSFEMGSRSHYSRDSSPFVDRGKPVNSWRRDVYENGNSSSLLLQDLDNGHHSPRRDSSVGGRAPLREEFYGGSGFMSSSTYHRGGISEPLMDDITHLRGQRWNLSGDGDHYSRNMEIESEFHDKLVEKFSDAGWGQGRVHGNPYSPYPEQSYPNSDADGPYSFNRSRYSMRQPRVLPPPSLASMHKTSYRGDINRPGPSAFLDNEIQYDHAARSEPTVQTGYDTNRPENIGQPEIINVKQENMGSEKQKLDSNSTPRCDSQSSLSVSSPPSSPTHLSHDDLDESRDSSVLSAPGDGKEVPLSGQENEPLVLPTNPGQENVMNASSSISTGDDEEWAVENNGHLQEQEEYDEDEDGYGEEDEVHEVDDENIDLTQEFDDVHLEEKGSPDMDNLVLGFNEGVEVGMPNDEFERSSRNEEGTFVVPKVASGTVDGLGPFDGICTDEPTLQLMDGSSQVNVGSSSRMFQETEKAMQNLVIQPSNVSHMSPATERMEHVDASSSSGPSSQLPVTSSVSFTSHLLSSQAVMPTVSSVPNQTEGPVKLQFGLFSGPSLIPSPVPAIQIGSIQMPLPLHPQVGPSLAHLHPSQPLFQFGQLRYTSPISQGVLPMGPQSMSFVQPNLPTGFSLNQSPGGPLPIQTGQGISQNMKNDAMLSLVNDQPGVTLRHLDASQDNVSEKINSMPAGETAETSVMVQRGPAVTHVGDSSSRSESVFQAEDQRHNNSDGKNFGGFFRTRESQGQAQTGAEPSQSVIKDKDFSGPRNHGPTSGGRGRKYVVTVKNSGSRSFPVAEPSHLESSGFHRKPRRNMQRTEFRVRVSADKRQSTGSVSSNHVGLDEKYVSGRGFGPSVRSGPRRVVLSNKPSQLMFDSEGVSPGPHNSQEIDSGSRAERGAGKDASTKSQNVLQSGEGNLKRNIHSEEDVYAPLQSGFVRVFEQPGIEAPSDEDDFIEVRSKRQMLNDRREQREKEIKAKSRASKVPRKPRSTSKSSSASANSGKNYALANGEAGNCSHSDFVASEGRGLNMEVSAGFNTNVVSQLLAPIGTPAVKSDPQADIRSHTIGSLNTSSLPVVSGSVKNLGRGSIVDNKSKVLENVQASLGSWGNSRINQQVMSLTQTQLDEAMKPGQFVSHGSVGKITSSVCESSMPSSSLLTKDNPFSSAANPINSLLAGEKIQFGAVTSPTILPPSSRSISHGIGPPGPSRSDMQLSHNLSAAENDCGLLFEKEKHTAESCVYLEDCESEAEAAASAVAVAAISSDEIAGNGLVACSGSVADTKTFGSADIDGITAAGAGDKKLASQSRTKQSPSVSLPADLSVETPAISLMPHLPGQNNFFITNFVLAALPNNVQGADIDGITVGGAGDQQFASQSRAEEALSVSLPADLSVETTPISMWPPLPRPPNSSGQMLPHFPAGPPSHFPFYEMNPMMGGPVFAFGPHDESASTTQAQSQKTSAPVSAPLGTWQQCHSGVDSFYGPPAGFTGPFIGPAGGIPGVQGPPHMVVYNHFAPVGQFGQVGLSFMGTAYIPSGKQPDWKHNPASSTMGEMNNINMVSAQRNPTNMPAPIQHLAPGSPLLPMASPLAMFDVSPFQPSPDMSAQARWPHVPASSLQSVPLSMPMQQQTDVILPSKFSRGPSDQTLPANMFPESRTSTSFDSSCNFPVVTEATSTRFPDELGLADPTSSSSTGASTQNVVTKSSSVSSTVDNAKTDVDQNLGTSASGHNASNTNSQSSMHKSNIPNQHYGHSSYHQRGNASQKNSSGGEWSHRRMGYQGRNQSLGAEKNFPGTKMKQIYVAKQTSIGSSTAS</sequence>
<reference evidence="2 3" key="1">
    <citation type="submission" date="2018-10" db="EMBL/GenBank/DDBJ databases">
        <title>A high-quality apple genome assembly.</title>
        <authorList>
            <person name="Hu J."/>
        </authorList>
    </citation>
    <scope>NUCLEOTIDE SEQUENCE [LARGE SCALE GENOMIC DNA]</scope>
    <source>
        <strain evidence="3">cv. HFTH1</strain>
        <tissue evidence="2">Young leaf</tissue>
    </source>
</reference>
<feature type="compositionally biased region" description="Gly residues" evidence="1">
    <location>
        <begin position="89"/>
        <end position="101"/>
    </location>
</feature>
<feature type="region of interest" description="Disordered" evidence="1">
    <location>
        <begin position="595"/>
        <end position="760"/>
    </location>
</feature>
<feature type="region of interest" description="Disordered" evidence="1">
    <location>
        <begin position="1"/>
        <end position="174"/>
    </location>
</feature>
<feature type="compositionally biased region" description="Basic and acidic residues" evidence="1">
    <location>
        <begin position="359"/>
        <end position="379"/>
    </location>
</feature>
<comment type="caution">
    <text evidence="2">The sequence shown here is derived from an EMBL/GenBank/DDBJ whole genome shotgun (WGS) entry which is preliminary data.</text>
</comment>
<feature type="compositionally biased region" description="Low complexity" evidence="1">
    <location>
        <begin position="1233"/>
        <end position="1243"/>
    </location>
</feature>
<gene>
    <name evidence="2" type="ORF">DVH24_026303</name>
</gene>
<proteinExistence type="predicted"/>
<feature type="compositionally biased region" description="Basic and acidic residues" evidence="1">
    <location>
        <begin position="459"/>
        <end position="476"/>
    </location>
</feature>
<dbReference type="InterPro" id="IPR051195">
    <property type="entry name" value="Fungal_stress_NST1"/>
</dbReference>
<feature type="region of interest" description="Disordered" evidence="1">
    <location>
        <begin position="1431"/>
        <end position="1564"/>
    </location>
</feature>
<feature type="region of interest" description="Disordered" evidence="1">
    <location>
        <begin position="776"/>
        <end position="799"/>
    </location>
</feature>
<feature type="compositionally biased region" description="Low complexity" evidence="1">
    <location>
        <begin position="2416"/>
        <end position="2431"/>
    </location>
</feature>
<feature type="region of interest" description="Disordered" evidence="1">
    <location>
        <begin position="2398"/>
        <end position="2533"/>
    </location>
</feature>
<dbReference type="PANTHER" id="PTHR31780:SF10">
    <property type="entry name" value="LD36051P"/>
    <property type="match status" value="1"/>
</dbReference>
<feature type="region of interest" description="Disordered" evidence="1">
    <location>
        <begin position="951"/>
        <end position="1103"/>
    </location>
</feature>
<organism evidence="2 3">
    <name type="scientific">Malus domestica</name>
    <name type="common">Apple</name>
    <name type="synonym">Pyrus malus</name>
    <dbReference type="NCBI Taxonomy" id="3750"/>
    <lineage>
        <taxon>Eukaryota</taxon>
        <taxon>Viridiplantae</taxon>
        <taxon>Streptophyta</taxon>
        <taxon>Embryophyta</taxon>
        <taxon>Tracheophyta</taxon>
        <taxon>Spermatophyta</taxon>
        <taxon>Magnoliopsida</taxon>
        <taxon>eudicotyledons</taxon>
        <taxon>Gunneridae</taxon>
        <taxon>Pentapetalae</taxon>
        <taxon>rosids</taxon>
        <taxon>fabids</taxon>
        <taxon>Rosales</taxon>
        <taxon>Rosaceae</taxon>
        <taxon>Amygdaloideae</taxon>
        <taxon>Maleae</taxon>
        <taxon>Malus</taxon>
    </lineage>
</organism>
<feature type="compositionally biased region" description="Acidic residues" evidence="1">
    <location>
        <begin position="1082"/>
        <end position="1103"/>
    </location>
</feature>
<feature type="compositionally biased region" description="Basic and acidic residues" evidence="1">
    <location>
        <begin position="305"/>
        <end position="314"/>
    </location>
</feature>
<feature type="compositionally biased region" description="Low complexity" evidence="1">
    <location>
        <begin position="996"/>
        <end position="1005"/>
    </location>
</feature>
<feature type="region of interest" description="Disordered" evidence="1">
    <location>
        <begin position="1223"/>
        <end position="1243"/>
    </location>
</feature>
<evidence type="ECO:0000313" key="2">
    <source>
        <dbReference type="EMBL" id="RXI07167.1"/>
    </source>
</evidence>
<feature type="compositionally biased region" description="Basic and acidic residues" evidence="1">
    <location>
        <begin position="595"/>
        <end position="660"/>
    </location>
</feature>
<feature type="compositionally biased region" description="Basic and acidic residues" evidence="1">
    <location>
        <begin position="783"/>
        <end position="793"/>
    </location>
</feature>
<feature type="compositionally biased region" description="Polar residues" evidence="1">
    <location>
        <begin position="2439"/>
        <end position="2489"/>
    </location>
</feature>
<feature type="region of interest" description="Disordered" evidence="1">
    <location>
        <begin position="500"/>
        <end position="523"/>
    </location>
</feature>
<feature type="compositionally biased region" description="Basic and acidic residues" evidence="1">
    <location>
        <begin position="122"/>
        <end position="133"/>
    </location>
</feature>
<feature type="compositionally biased region" description="Polar residues" evidence="1">
    <location>
        <begin position="380"/>
        <end position="397"/>
    </location>
</feature>
<dbReference type="EMBL" id="RDQH01000328">
    <property type="protein sequence ID" value="RXI07167.1"/>
    <property type="molecule type" value="Genomic_DNA"/>
</dbReference>
<feature type="compositionally biased region" description="Basic and acidic residues" evidence="1">
    <location>
        <begin position="1685"/>
        <end position="1702"/>
    </location>
</feature>
<evidence type="ECO:0000256" key="1">
    <source>
        <dbReference type="SAM" id="MobiDB-lite"/>
    </source>
</evidence>
<feature type="compositionally biased region" description="Polar residues" evidence="1">
    <location>
        <begin position="1050"/>
        <end position="1065"/>
    </location>
</feature>
<feature type="compositionally biased region" description="Basic residues" evidence="1">
    <location>
        <begin position="1703"/>
        <end position="1715"/>
    </location>
</feature>
<feature type="compositionally biased region" description="Polar residues" evidence="1">
    <location>
        <begin position="242"/>
        <end position="257"/>
    </location>
</feature>
<dbReference type="PANTHER" id="PTHR31780">
    <property type="entry name" value="STRESS RESPONSE PROTEIN NST1-RELATED"/>
    <property type="match status" value="1"/>
</dbReference>
<feature type="compositionally biased region" description="Basic and acidic residues" evidence="1">
    <location>
        <begin position="667"/>
        <end position="682"/>
    </location>
</feature>
<feature type="compositionally biased region" description="Basic and acidic residues" evidence="1">
    <location>
        <begin position="506"/>
        <end position="523"/>
    </location>
</feature>
<feature type="compositionally biased region" description="Polar residues" evidence="1">
    <location>
        <begin position="1470"/>
        <end position="1484"/>
    </location>
</feature>
<feature type="compositionally biased region" description="Basic and acidic residues" evidence="1">
    <location>
        <begin position="1541"/>
        <end position="1555"/>
    </location>
</feature>
<feature type="region of interest" description="Disordered" evidence="1">
    <location>
        <begin position="330"/>
        <end position="482"/>
    </location>
</feature>
<evidence type="ECO:0000313" key="3">
    <source>
        <dbReference type="Proteomes" id="UP000290289"/>
    </source>
</evidence>
<feature type="region of interest" description="Disordered" evidence="1">
    <location>
        <begin position="190"/>
        <end position="314"/>
    </location>
</feature>
<feature type="compositionally biased region" description="Polar residues" evidence="1">
    <location>
        <begin position="2375"/>
        <end position="2384"/>
    </location>
</feature>
<feature type="compositionally biased region" description="Basic and acidic residues" evidence="1">
    <location>
        <begin position="693"/>
        <end position="708"/>
    </location>
</feature>
<feature type="compositionally biased region" description="Polar residues" evidence="1">
    <location>
        <begin position="1436"/>
        <end position="1445"/>
    </location>
</feature>
<feature type="region of interest" description="Disordered" evidence="1">
    <location>
        <begin position="876"/>
        <end position="937"/>
    </location>
</feature>
<feature type="compositionally biased region" description="Low complexity" evidence="1">
    <location>
        <begin position="1716"/>
        <end position="1727"/>
    </location>
</feature>
<feature type="compositionally biased region" description="Polar residues" evidence="1">
    <location>
        <begin position="419"/>
        <end position="430"/>
    </location>
</feature>
<name>A0A498KI88_MALDO</name>
<dbReference type="Proteomes" id="UP000290289">
    <property type="component" value="Chromosome 2"/>
</dbReference>
<feature type="region of interest" description="Disordered" evidence="1">
    <location>
        <begin position="1597"/>
        <end position="1646"/>
    </location>
</feature>
<accession>A0A498KI88</accession>
<feature type="compositionally biased region" description="Basic and acidic residues" evidence="1">
    <location>
        <begin position="1616"/>
        <end position="1629"/>
    </location>
</feature>
<feature type="compositionally biased region" description="Polar residues" evidence="1">
    <location>
        <begin position="1630"/>
        <end position="1640"/>
    </location>
</feature>
<dbReference type="STRING" id="3750.A0A498KI88"/>
<feature type="compositionally biased region" description="Basic and acidic residues" evidence="1">
    <location>
        <begin position="265"/>
        <end position="275"/>
    </location>
</feature>